<reference evidence="2 3" key="1">
    <citation type="submission" date="2020-12" db="EMBL/GenBank/DDBJ databases">
        <title>Draft genome sequence of furan degrading bacterial strain FUR100.</title>
        <authorList>
            <person name="Woiski C."/>
        </authorList>
    </citation>
    <scope>NUCLEOTIDE SEQUENCE [LARGE SCALE GENOMIC DNA]</scope>
    <source>
        <strain evidence="2 3">FUR100</strain>
    </source>
</reference>
<name>A0A8I0ZRJ0_RHOER</name>
<feature type="compositionally biased region" description="Basic and acidic residues" evidence="1">
    <location>
        <begin position="1"/>
        <end position="26"/>
    </location>
</feature>
<evidence type="ECO:0000313" key="3">
    <source>
        <dbReference type="Proteomes" id="UP000627573"/>
    </source>
</evidence>
<dbReference type="EMBL" id="JAECSB010000060">
    <property type="protein sequence ID" value="MBH5144321.1"/>
    <property type="molecule type" value="Genomic_DNA"/>
</dbReference>
<dbReference type="Proteomes" id="UP000627573">
    <property type="component" value="Unassembled WGS sequence"/>
</dbReference>
<accession>A0A8I0ZRJ0</accession>
<keyword evidence="3" id="KW-1185">Reference proteome</keyword>
<feature type="region of interest" description="Disordered" evidence="1">
    <location>
        <begin position="1"/>
        <end position="48"/>
    </location>
</feature>
<protein>
    <submittedName>
        <fullName evidence="2">Uncharacterized protein</fullName>
    </submittedName>
</protein>
<sequence length="48" mass="5333">MDPNRDVTKIVDDLEERVADERRREGIPGNVADRAQSAPIDTGDRAPD</sequence>
<proteinExistence type="predicted"/>
<dbReference type="RefSeq" id="WP_197941290.1">
    <property type="nucleotide sequence ID" value="NZ_JAECSB010000060.1"/>
</dbReference>
<gene>
    <name evidence="2" type="ORF">I3517_17025</name>
</gene>
<comment type="caution">
    <text evidence="2">The sequence shown here is derived from an EMBL/GenBank/DDBJ whole genome shotgun (WGS) entry which is preliminary data.</text>
</comment>
<evidence type="ECO:0000313" key="2">
    <source>
        <dbReference type="EMBL" id="MBH5144321.1"/>
    </source>
</evidence>
<evidence type="ECO:0000256" key="1">
    <source>
        <dbReference type="SAM" id="MobiDB-lite"/>
    </source>
</evidence>
<organism evidence="2 3">
    <name type="scientific">Rhodococcus erythropolis</name>
    <name type="common">Arthrobacter picolinophilus</name>
    <dbReference type="NCBI Taxonomy" id="1833"/>
    <lineage>
        <taxon>Bacteria</taxon>
        <taxon>Bacillati</taxon>
        <taxon>Actinomycetota</taxon>
        <taxon>Actinomycetes</taxon>
        <taxon>Mycobacteriales</taxon>
        <taxon>Nocardiaceae</taxon>
        <taxon>Rhodococcus</taxon>
        <taxon>Rhodococcus erythropolis group</taxon>
    </lineage>
</organism>
<dbReference type="AlphaFoldDB" id="A0A8I0ZRJ0"/>